<evidence type="ECO:0000256" key="8">
    <source>
        <dbReference type="ARBA" id="ARBA00031174"/>
    </source>
</evidence>
<dbReference type="PANTHER" id="PTHR10283">
    <property type="entry name" value="SOLUTE CARRIER FAMILY 13 MEMBER"/>
    <property type="match status" value="1"/>
</dbReference>
<gene>
    <name evidence="10" type="ORF">CHH72_11925</name>
</gene>
<feature type="transmembrane region" description="Helical" evidence="9">
    <location>
        <begin position="20"/>
        <end position="38"/>
    </location>
</feature>
<evidence type="ECO:0000256" key="7">
    <source>
        <dbReference type="ARBA" id="ARBA00023136"/>
    </source>
</evidence>
<evidence type="ECO:0000313" key="10">
    <source>
        <dbReference type="EMBL" id="PAE88677.1"/>
    </source>
</evidence>
<keyword evidence="5" id="KW-0813">Transport</keyword>
<keyword evidence="5" id="KW-0769">Symport</keyword>
<feature type="transmembrane region" description="Helical" evidence="9">
    <location>
        <begin position="412"/>
        <end position="428"/>
    </location>
</feature>
<accession>A0A268NYT2</accession>
<feature type="transmembrane region" description="Helical" evidence="9">
    <location>
        <begin position="295"/>
        <end position="313"/>
    </location>
</feature>
<feature type="transmembrane region" description="Helical" evidence="9">
    <location>
        <begin position="157"/>
        <end position="174"/>
    </location>
</feature>
<evidence type="ECO:0000256" key="3">
    <source>
        <dbReference type="ARBA" id="ARBA00020150"/>
    </source>
</evidence>
<dbReference type="EMBL" id="NPCC01000013">
    <property type="protein sequence ID" value="PAE88677.1"/>
    <property type="molecule type" value="Genomic_DNA"/>
</dbReference>
<feature type="transmembrane region" description="Helical" evidence="9">
    <location>
        <begin position="361"/>
        <end position="382"/>
    </location>
</feature>
<feature type="transmembrane region" description="Helical" evidence="9">
    <location>
        <begin position="132"/>
        <end position="151"/>
    </location>
</feature>
<dbReference type="GO" id="GO:1905039">
    <property type="term" value="P:carboxylic acid transmembrane transport"/>
    <property type="evidence" value="ECO:0007669"/>
    <property type="project" value="UniProtKB-ARBA"/>
</dbReference>
<dbReference type="GO" id="GO:0015293">
    <property type="term" value="F:symporter activity"/>
    <property type="evidence" value="ECO:0007669"/>
    <property type="project" value="UniProtKB-KW"/>
</dbReference>
<reference evidence="10 11" key="1">
    <citation type="submission" date="2017-07" db="EMBL/GenBank/DDBJ databases">
        <title>Isolation and whole genome analysis of endospore-forming bacteria from heroin.</title>
        <authorList>
            <person name="Kalinowski J."/>
            <person name="Ahrens B."/>
            <person name="Al-Dilaimi A."/>
            <person name="Winkler A."/>
            <person name="Wibberg D."/>
            <person name="Schleenbecker U."/>
            <person name="Ruckert C."/>
            <person name="Wolfel R."/>
            <person name="Grass G."/>
        </authorList>
    </citation>
    <scope>NUCLEOTIDE SEQUENCE [LARGE SCALE GENOMIC DNA]</scope>
    <source>
        <strain evidence="10 11">7539</strain>
    </source>
</reference>
<comment type="similarity">
    <text evidence="2">Belongs to the SLC13A/DASS transporter (TC 2.A.47) family. NADC subfamily.</text>
</comment>
<feature type="transmembrane region" description="Helical" evidence="9">
    <location>
        <begin position="449"/>
        <end position="472"/>
    </location>
</feature>
<dbReference type="InterPro" id="IPR001898">
    <property type="entry name" value="SLC13A/DASS"/>
</dbReference>
<evidence type="ECO:0000313" key="11">
    <source>
        <dbReference type="Proteomes" id="UP000216207"/>
    </source>
</evidence>
<name>A0A268NYT2_SHOCL</name>
<evidence type="ECO:0000256" key="4">
    <source>
        <dbReference type="ARBA" id="ARBA00022692"/>
    </source>
</evidence>
<feature type="transmembrane region" description="Helical" evidence="9">
    <location>
        <begin position="334"/>
        <end position="355"/>
    </location>
</feature>
<dbReference type="Proteomes" id="UP000216207">
    <property type="component" value="Unassembled WGS sequence"/>
</dbReference>
<dbReference type="AlphaFoldDB" id="A0A268NYT2"/>
<evidence type="ECO:0000256" key="2">
    <source>
        <dbReference type="ARBA" id="ARBA00006772"/>
    </source>
</evidence>
<dbReference type="RefSeq" id="WP_095293854.1">
    <property type="nucleotide sequence ID" value="NZ_NPCC01000013.1"/>
</dbReference>
<evidence type="ECO:0000256" key="1">
    <source>
        <dbReference type="ARBA" id="ARBA00004141"/>
    </source>
</evidence>
<dbReference type="GO" id="GO:0005886">
    <property type="term" value="C:plasma membrane"/>
    <property type="evidence" value="ECO:0007669"/>
    <property type="project" value="TreeGrafter"/>
</dbReference>
<sequence>MSSQLDADNMKKPSKATYKYVVLGVLLLFLFASPFLPVPESMELRGWSALAVVTLGIGLWFTHLLPPAVTAMLLIVLFPLFGVLTFEQSAASLGKEVIWLIIAMLMMGAAVERTGLDKRIAFTILMLTKGNIRLVLLALIFVGFVLTFFLPNAIGRVVVLLPVALGVIQSLAGTGGPNVGKASMFAITYTPIICSVALITGATGSVYAASLFETMLGFEWRYLYWMAVMLPSTLAILLILWLALLWLFPVKAGKHAQGEAYFKQEKEKLGPMSFQEKTLLILYVLLITLWTTQSVHQLSISFSAVLIVIALYIPGIQLMEWKEAVAKVDWSIPLLFSAGFSMAEAFEAGGVVQWSSSLASAHLNGLPAFTLAVSLLLVVAAIRIGFTNLTAMIASLMPVALTFAAGSNVNPVWLGMICLAACSTGFLFPSQSVGTMMTYALGYYTSQELLKVGAILTLSVIVITLLAAFLYWPLIGLPVH</sequence>
<evidence type="ECO:0000256" key="6">
    <source>
        <dbReference type="ARBA" id="ARBA00022989"/>
    </source>
</evidence>
<dbReference type="Pfam" id="PF00939">
    <property type="entry name" value="Na_sulph_symp"/>
    <property type="match status" value="1"/>
</dbReference>
<feature type="transmembrane region" description="Helical" evidence="9">
    <location>
        <begin position="68"/>
        <end position="86"/>
    </location>
</feature>
<evidence type="ECO:0000256" key="5">
    <source>
        <dbReference type="ARBA" id="ARBA00022847"/>
    </source>
</evidence>
<dbReference type="PANTHER" id="PTHR10283:SF82">
    <property type="entry name" value="SOLUTE CARRIER FAMILY 13 MEMBER 2"/>
    <property type="match status" value="1"/>
</dbReference>
<comment type="subcellular location">
    <subcellularLocation>
        <location evidence="1">Membrane</location>
        <topology evidence="1">Multi-pass membrane protein</topology>
    </subcellularLocation>
</comment>
<feature type="transmembrane region" description="Helical" evidence="9">
    <location>
        <begin position="269"/>
        <end position="289"/>
    </location>
</feature>
<feature type="transmembrane region" description="Helical" evidence="9">
    <location>
        <begin position="222"/>
        <end position="248"/>
    </location>
</feature>
<feature type="transmembrane region" description="Helical" evidence="9">
    <location>
        <begin position="186"/>
        <end position="210"/>
    </location>
</feature>
<dbReference type="GO" id="GO:0008514">
    <property type="term" value="F:organic anion transmembrane transporter activity"/>
    <property type="evidence" value="ECO:0007669"/>
    <property type="project" value="UniProtKB-ARBA"/>
</dbReference>
<evidence type="ECO:0000256" key="9">
    <source>
        <dbReference type="SAM" id="Phobius"/>
    </source>
</evidence>
<organism evidence="10 11">
    <name type="scientific">Shouchella clausii</name>
    <name type="common">Alkalihalobacillus clausii</name>
    <dbReference type="NCBI Taxonomy" id="79880"/>
    <lineage>
        <taxon>Bacteria</taxon>
        <taxon>Bacillati</taxon>
        <taxon>Bacillota</taxon>
        <taxon>Bacilli</taxon>
        <taxon>Bacillales</taxon>
        <taxon>Bacillaceae</taxon>
        <taxon>Shouchella</taxon>
    </lineage>
</organism>
<keyword evidence="6 9" id="KW-1133">Transmembrane helix</keyword>
<protein>
    <recommendedName>
        <fullName evidence="3">Sodium-dependent dicarboxylate transporter SdcS</fullName>
    </recommendedName>
    <alternativeName>
        <fullName evidence="8">Na(+)/dicarboxylate symporter</fullName>
    </alternativeName>
</protein>
<keyword evidence="4 9" id="KW-0812">Transmembrane</keyword>
<comment type="caution">
    <text evidence="10">The sequence shown here is derived from an EMBL/GenBank/DDBJ whole genome shotgun (WGS) entry which is preliminary data.</text>
</comment>
<feature type="transmembrane region" description="Helical" evidence="9">
    <location>
        <begin position="92"/>
        <end position="111"/>
    </location>
</feature>
<keyword evidence="7 9" id="KW-0472">Membrane</keyword>
<proteinExistence type="inferred from homology"/>